<dbReference type="Proteomes" id="UP000054270">
    <property type="component" value="Unassembled WGS sequence"/>
</dbReference>
<proteinExistence type="predicted"/>
<dbReference type="Pfam" id="PF15891">
    <property type="entry name" value="Nuc_deoxyri_tr2"/>
    <property type="match status" value="1"/>
</dbReference>
<sequence length="162" mass="17814">MSSSPSTSPARVILAPDRTTQITGKSIFLAGSIDMGAAIDWQAATISALADRPITILSPRRAHWDASWPQDVAFAPFREQVEWELDMLDRADVIMLFFAGGSKSPISLLELGLYAGSKRVVVGCPADFYRRGNVQIVCERFGVEMVESFEELLKAAEHRLEA</sequence>
<dbReference type="OMA" id="TEDPDAC"/>
<evidence type="ECO:0000313" key="1">
    <source>
        <dbReference type="EMBL" id="KJA23629.1"/>
    </source>
</evidence>
<organism evidence="1 2">
    <name type="scientific">Hypholoma sublateritium (strain FD-334 SS-4)</name>
    <dbReference type="NCBI Taxonomy" id="945553"/>
    <lineage>
        <taxon>Eukaryota</taxon>
        <taxon>Fungi</taxon>
        <taxon>Dikarya</taxon>
        <taxon>Basidiomycota</taxon>
        <taxon>Agaricomycotina</taxon>
        <taxon>Agaricomycetes</taxon>
        <taxon>Agaricomycetidae</taxon>
        <taxon>Agaricales</taxon>
        <taxon>Agaricineae</taxon>
        <taxon>Strophariaceae</taxon>
        <taxon>Hypholoma</taxon>
    </lineage>
</organism>
<gene>
    <name evidence="1" type="ORF">HYPSUDRAFT_39819</name>
</gene>
<dbReference type="EMBL" id="KN817542">
    <property type="protein sequence ID" value="KJA23629.1"/>
    <property type="molecule type" value="Genomic_DNA"/>
</dbReference>
<dbReference type="Gene3D" id="3.40.50.450">
    <property type="match status" value="1"/>
</dbReference>
<name>A0A0D2NY11_HYPSF</name>
<dbReference type="AlphaFoldDB" id="A0A0D2NY11"/>
<dbReference type="SUPFAM" id="SSF52309">
    <property type="entry name" value="N-(deoxy)ribosyltransferase-like"/>
    <property type="match status" value="1"/>
</dbReference>
<keyword evidence="2" id="KW-1185">Reference proteome</keyword>
<dbReference type="InterPro" id="IPR039470">
    <property type="entry name" value="Nuc_deoxyri_tr2"/>
</dbReference>
<accession>A0A0D2NY11</accession>
<protein>
    <submittedName>
        <fullName evidence="1">Uncharacterized protein</fullName>
    </submittedName>
</protein>
<evidence type="ECO:0000313" key="2">
    <source>
        <dbReference type="Proteomes" id="UP000054270"/>
    </source>
</evidence>
<reference evidence="2" key="1">
    <citation type="submission" date="2014-04" db="EMBL/GenBank/DDBJ databases">
        <title>Evolutionary Origins and Diversification of the Mycorrhizal Mutualists.</title>
        <authorList>
            <consortium name="DOE Joint Genome Institute"/>
            <consortium name="Mycorrhizal Genomics Consortium"/>
            <person name="Kohler A."/>
            <person name="Kuo A."/>
            <person name="Nagy L.G."/>
            <person name="Floudas D."/>
            <person name="Copeland A."/>
            <person name="Barry K.W."/>
            <person name="Cichocki N."/>
            <person name="Veneault-Fourrey C."/>
            <person name="LaButti K."/>
            <person name="Lindquist E.A."/>
            <person name="Lipzen A."/>
            <person name="Lundell T."/>
            <person name="Morin E."/>
            <person name="Murat C."/>
            <person name="Riley R."/>
            <person name="Ohm R."/>
            <person name="Sun H."/>
            <person name="Tunlid A."/>
            <person name="Henrissat B."/>
            <person name="Grigoriev I.V."/>
            <person name="Hibbett D.S."/>
            <person name="Martin F."/>
        </authorList>
    </citation>
    <scope>NUCLEOTIDE SEQUENCE [LARGE SCALE GENOMIC DNA]</scope>
    <source>
        <strain evidence="2">FD-334 SS-4</strain>
    </source>
</reference>
<dbReference type="OrthoDB" id="2893324at2759"/>